<organism evidence="2 3">
    <name type="scientific">Araneus ventricosus</name>
    <name type="common">Orbweaver spider</name>
    <name type="synonym">Epeira ventricosa</name>
    <dbReference type="NCBI Taxonomy" id="182803"/>
    <lineage>
        <taxon>Eukaryota</taxon>
        <taxon>Metazoa</taxon>
        <taxon>Ecdysozoa</taxon>
        <taxon>Arthropoda</taxon>
        <taxon>Chelicerata</taxon>
        <taxon>Arachnida</taxon>
        <taxon>Araneae</taxon>
        <taxon>Araneomorphae</taxon>
        <taxon>Entelegynae</taxon>
        <taxon>Araneoidea</taxon>
        <taxon>Araneidae</taxon>
        <taxon>Araneus</taxon>
    </lineage>
</organism>
<evidence type="ECO:0000256" key="1">
    <source>
        <dbReference type="SAM" id="MobiDB-lite"/>
    </source>
</evidence>
<sequence>MAERRRSRSSQSSIASSQRTISAESRPSRRNSCTATDESFIDYTTSWAQDNPPKERLEHDTCQQITQLEYRIDGCQAAARTFKKAMKQKRHSFTPKTNFEPVYEEKLAEIAKAKASLKRIGPCPDPNCTKHHAQTKDIEMVVAGQYSNYPLPTSPTKLTPINDFKQVFPKKDARPQIVKPKTSIETSNRFQNLMDTTDNDNSNAPQIKISIPDINLKLSADYNLTVQEISRNFHETICKYNRGYIRITLPIQHMIEKKSLTFWINRKKNMCSQKHPKIVRSKL</sequence>
<comment type="caution">
    <text evidence="2">The sequence shown here is derived from an EMBL/GenBank/DDBJ whole genome shotgun (WGS) entry which is preliminary data.</text>
</comment>
<reference evidence="2 3" key="1">
    <citation type="journal article" date="2019" name="Sci. Rep.">
        <title>Orb-weaving spider Araneus ventricosus genome elucidates the spidroin gene catalogue.</title>
        <authorList>
            <person name="Kono N."/>
            <person name="Nakamura H."/>
            <person name="Ohtoshi R."/>
            <person name="Moran D.A.P."/>
            <person name="Shinohara A."/>
            <person name="Yoshida Y."/>
            <person name="Fujiwara M."/>
            <person name="Mori M."/>
            <person name="Tomita M."/>
            <person name="Arakawa K."/>
        </authorList>
    </citation>
    <scope>NUCLEOTIDE SEQUENCE [LARGE SCALE GENOMIC DNA]</scope>
</reference>
<proteinExistence type="predicted"/>
<evidence type="ECO:0000313" key="2">
    <source>
        <dbReference type="EMBL" id="GBM56266.1"/>
    </source>
</evidence>
<accession>A0A4Y2GU14</accession>
<dbReference type="AlphaFoldDB" id="A0A4Y2GU14"/>
<evidence type="ECO:0000313" key="3">
    <source>
        <dbReference type="Proteomes" id="UP000499080"/>
    </source>
</evidence>
<protein>
    <submittedName>
        <fullName evidence="2">Uncharacterized protein</fullName>
    </submittedName>
</protein>
<keyword evidence="3" id="KW-1185">Reference proteome</keyword>
<dbReference type="EMBL" id="BGPR01001537">
    <property type="protein sequence ID" value="GBM56266.1"/>
    <property type="molecule type" value="Genomic_DNA"/>
</dbReference>
<feature type="compositionally biased region" description="Low complexity" evidence="1">
    <location>
        <begin position="9"/>
        <end position="23"/>
    </location>
</feature>
<dbReference type="Proteomes" id="UP000499080">
    <property type="component" value="Unassembled WGS sequence"/>
</dbReference>
<name>A0A4Y2GU14_ARAVE</name>
<gene>
    <name evidence="2" type="ORF">AVEN_151944_1</name>
</gene>
<feature type="region of interest" description="Disordered" evidence="1">
    <location>
        <begin position="1"/>
        <end position="37"/>
    </location>
</feature>